<reference evidence="2" key="1">
    <citation type="submission" date="2020-02" db="EMBL/GenBank/DDBJ databases">
        <authorList>
            <person name="Palmer J.M."/>
        </authorList>
    </citation>
    <scope>NUCLEOTIDE SEQUENCE</scope>
    <source>
        <strain evidence="2">EPUS1.4</strain>
        <tissue evidence="2">Thallus</tissue>
    </source>
</reference>
<comment type="caution">
    <text evidence="2">The sequence shown here is derived from an EMBL/GenBank/DDBJ whole genome shotgun (WGS) entry which is preliminary data.</text>
</comment>
<gene>
    <name evidence="2" type="ORF">GJ744_002233</name>
</gene>
<accession>A0A8H7DYX6</accession>
<protein>
    <submittedName>
        <fullName evidence="2">Uncharacterized protein</fullName>
    </submittedName>
</protein>
<evidence type="ECO:0000313" key="3">
    <source>
        <dbReference type="Proteomes" id="UP000606974"/>
    </source>
</evidence>
<sequence>MPDTPEFDQIIGRTSISDKRIKENYRPISGSNYEPIRMLNIARPTARVPAGHLSKTALTLPNYLSHVDPISTKTERFRCSSSELQASQSSSDGYYATGDSTSNYTAIHSVY</sequence>
<feature type="compositionally biased region" description="Low complexity" evidence="1">
    <location>
        <begin position="81"/>
        <end position="91"/>
    </location>
</feature>
<evidence type="ECO:0000256" key="1">
    <source>
        <dbReference type="SAM" id="MobiDB-lite"/>
    </source>
</evidence>
<dbReference type="AlphaFoldDB" id="A0A8H7DYX6"/>
<organism evidence="2 3">
    <name type="scientific">Endocarpon pusillum</name>
    <dbReference type="NCBI Taxonomy" id="364733"/>
    <lineage>
        <taxon>Eukaryota</taxon>
        <taxon>Fungi</taxon>
        <taxon>Dikarya</taxon>
        <taxon>Ascomycota</taxon>
        <taxon>Pezizomycotina</taxon>
        <taxon>Eurotiomycetes</taxon>
        <taxon>Chaetothyriomycetidae</taxon>
        <taxon>Verrucariales</taxon>
        <taxon>Verrucariaceae</taxon>
        <taxon>Endocarpon</taxon>
    </lineage>
</organism>
<name>A0A8H7DYX6_9EURO</name>
<keyword evidence="3" id="KW-1185">Reference proteome</keyword>
<evidence type="ECO:0000313" key="2">
    <source>
        <dbReference type="EMBL" id="KAF7504429.1"/>
    </source>
</evidence>
<dbReference type="EMBL" id="JAACFV010000138">
    <property type="protein sequence ID" value="KAF7504429.1"/>
    <property type="molecule type" value="Genomic_DNA"/>
</dbReference>
<dbReference type="Proteomes" id="UP000606974">
    <property type="component" value="Unassembled WGS sequence"/>
</dbReference>
<proteinExistence type="predicted"/>
<feature type="region of interest" description="Disordered" evidence="1">
    <location>
        <begin position="81"/>
        <end position="102"/>
    </location>
</feature>